<evidence type="ECO:0000256" key="1">
    <source>
        <dbReference type="SAM" id="MobiDB-lite"/>
    </source>
</evidence>
<keyword evidence="3" id="KW-1185">Reference proteome</keyword>
<proteinExistence type="predicted"/>
<reference evidence="2" key="2">
    <citation type="submission" date="2022-01" db="EMBL/GenBank/DDBJ databases">
        <authorList>
            <person name="Yamashiro T."/>
            <person name="Shiraishi A."/>
            <person name="Satake H."/>
            <person name="Nakayama K."/>
        </authorList>
    </citation>
    <scope>NUCLEOTIDE SEQUENCE</scope>
</reference>
<name>A0ABQ5A9P1_9ASTR</name>
<dbReference type="Proteomes" id="UP001151760">
    <property type="component" value="Unassembled WGS sequence"/>
</dbReference>
<feature type="region of interest" description="Disordered" evidence="1">
    <location>
        <begin position="55"/>
        <end position="223"/>
    </location>
</feature>
<evidence type="ECO:0000313" key="3">
    <source>
        <dbReference type="Proteomes" id="UP001151760"/>
    </source>
</evidence>
<dbReference type="EMBL" id="BQNB010011988">
    <property type="protein sequence ID" value="GJS97758.1"/>
    <property type="molecule type" value="Genomic_DNA"/>
</dbReference>
<reference evidence="2" key="1">
    <citation type="journal article" date="2022" name="Int. J. Mol. Sci.">
        <title>Draft Genome of Tanacetum Coccineum: Genomic Comparison of Closely Related Tanacetum-Family Plants.</title>
        <authorList>
            <person name="Yamashiro T."/>
            <person name="Shiraishi A."/>
            <person name="Nakayama K."/>
            <person name="Satake H."/>
        </authorList>
    </citation>
    <scope>NUCLEOTIDE SEQUENCE</scope>
</reference>
<evidence type="ECO:0000313" key="2">
    <source>
        <dbReference type="EMBL" id="GJS97758.1"/>
    </source>
</evidence>
<protein>
    <submittedName>
        <fullName evidence="2">Uncharacterized protein</fullName>
    </submittedName>
</protein>
<accession>A0ABQ5A9P1</accession>
<organism evidence="2 3">
    <name type="scientific">Tanacetum coccineum</name>
    <dbReference type="NCBI Taxonomy" id="301880"/>
    <lineage>
        <taxon>Eukaryota</taxon>
        <taxon>Viridiplantae</taxon>
        <taxon>Streptophyta</taxon>
        <taxon>Embryophyta</taxon>
        <taxon>Tracheophyta</taxon>
        <taxon>Spermatophyta</taxon>
        <taxon>Magnoliopsida</taxon>
        <taxon>eudicotyledons</taxon>
        <taxon>Gunneridae</taxon>
        <taxon>Pentapetalae</taxon>
        <taxon>asterids</taxon>
        <taxon>campanulids</taxon>
        <taxon>Asterales</taxon>
        <taxon>Asteraceae</taxon>
        <taxon>Asteroideae</taxon>
        <taxon>Anthemideae</taxon>
        <taxon>Anthemidinae</taxon>
        <taxon>Tanacetum</taxon>
    </lineage>
</organism>
<sequence>MAISVISVHHIRQRRVRRQQLDELSCLALSLSPSLTPSTVTPLTTHVDTTLTPTEIPTISPIVPPSPDYTPASLDYPPASDTEFNPSEDPSSDHIPPLPATSPFLSSTDDSSDSDTPDTPPSPTHDLFTSDDSSETSSDSSSDDLSDYSSVITERPSHSSFMGPSHKRSRSPTTSVLISSPIPGALSPAHADLLPPPKRIRSSDSATDLEDCSDKSSELSVTKGTSLRDDIIVRGSDEPYSEPDIDPEIQAEIDECITYADALIAEGIDARVVVETVAREEVETRVRGPVEVRVEMVTHLAVPDDIPEPAQEEGAIKGTYETLGDLGHRIVATGQQSVVLSERISEIERDNTRLRGTLGVVSQRVTRTQRRELRVCREMRQIRRFRFYDRIRISRLEACARKHLGYHP</sequence>
<comment type="caution">
    <text evidence="2">The sequence shown here is derived from an EMBL/GenBank/DDBJ whole genome shotgun (WGS) entry which is preliminary data.</text>
</comment>
<gene>
    <name evidence="2" type="ORF">Tco_0804726</name>
</gene>